<keyword evidence="2" id="KW-0808">Transferase</keyword>
<feature type="non-terminal residue" evidence="2">
    <location>
        <position position="495"/>
    </location>
</feature>
<evidence type="ECO:0000313" key="3">
    <source>
        <dbReference type="Proteomes" id="UP001642464"/>
    </source>
</evidence>
<dbReference type="Proteomes" id="UP001642464">
    <property type="component" value="Unassembled WGS sequence"/>
</dbReference>
<evidence type="ECO:0000313" key="2">
    <source>
        <dbReference type="EMBL" id="CAK9006523.1"/>
    </source>
</evidence>
<keyword evidence="2" id="KW-0418">Kinase</keyword>
<feature type="compositionally biased region" description="Basic and acidic residues" evidence="1">
    <location>
        <begin position="12"/>
        <end position="25"/>
    </location>
</feature>
<gene>
    <name evidence="2" type="ORF">SCF082_LOCUS9067</name>
</gene>
<feature type="region of interest" description="Disordered" evidence="1">
    <location>
        <begin position="1"/>
        <end position="79"/>
    </location>
</feature>
<keyword evidence="3" id="KW-1185">Reference proteome</keyword>
<reference evidence="2 3" key="1">
    <citation type="submission" date="2024-02" db="EMBL/GenBank/DDBJ databases">
        <authorList>
            <person name="Chen Y."/>
            <person name="Shah S."/>
            <person name="Dougan E. K."/>
            <person name="Thang M."/>
            <person name="Chan C."/>
        </authorList>
    </citation>
    <scope>NUCLEOTIDE SEQUENCE [LARGE SCALE GENOMIC DNA]</scope>
</reference>
<protein>
    <submittedName>
        <fullName evidence="2">Shaggy-related protein kinase zeta</fullName>
    </submittedName>
</protein>
<dbReference type="GO" id="GO:0016301">
    <property type="term" value="F:kinase activity"/>
    <property type="evidence" value="ECO:0007669"/>
    <property type="project" value="UniProtKB-KW"/>
</dbReference>
<comment type="caution">
    <text evidence="2">The sequence shown here is derived from an EMBL/GenBank/DDBJ whole genome shotgun (WGS) entry which is preliminary data.</text>
</comment>
<dbReference type="EMBL" id="CAXAMM010005225">
    <property type="protein sequence ID" value="CAK9006523.1"/>
    <property type="molecule type" value="Genomic_DNA"/>
</dbReference>
<sequence>MDQSSTPPVITEVHEEPMPVIKEHPSASGHASQSDPQMDDPWAAVDEAASAPGGYPSPPPVPNPSFTPMPPSANAAAPATQAARTLLEGVNETAAGRRLRRQQARAQRKGAQGVCWGQAPPLRSPLNFQLPAYLRQIGSQEGERSVMVLDSRDQRLQSPYQGYHFNVFYVRTLDGQKLVLCGSMSSYSSVPAARWDACTGRVLSPGIPTVQVAGHEGRFCDLDGFEVQSGGVPPSPMSIQLNYINDALVLGLADLLCVPSVVITVFQGWRVVAISFEVGGRLYACSDGGVVVALDFPLRHFEIRMTAVASADSFGWDADRLEMRFVSAGDKLDLSCSSVSAPASWLMVSRVSGPTLVKNSDWCRRHYARVEGPDQVMQLSQLAGIHAHWTAAMQERAIVPVDALALQFHDPELEKATMILPPVTGGPSPQPVSRSAGSVRALVGQPLSSMLITGLQEAHVSLTQPGQAPAPVQANVGAVHVMRRSLEARNSERIA</sequence>
<feature type="compositionally biased region" description="Pro residues" evidence="1">
    <location>
        <begin position="55"/>
        <end position="71"/>
    </location>
</feature>
<proteinExistence type="predicted"/>
<name>A0ABP0IWS8_9DINO</name>
<accession>A0ABP0IWS8</accession>
<evidence type="ECO:0000256" key="1">
    <source>
        <dbReference type="SAM" id="MobiDB-lite"/>
    </source>
</evidence>
<organism evidence="2 3">
    <name type="scientific">Durusdinium trenchii</name>
    <dbReference type="NCBI Taxonomy" id="1381693"/>
    <lineage>
        <taxon>Eukaryota</taxon>
        <taxon>Sar</taxon>
        <taxon>Alveolata</taxon>
        <taxon>Dinophyceae</taxon>
        <taxon>Suessiales</taxon>
        <taxon>Symbiodiniaceae</taxon>
        <taxon>Durusdinium</taxon>
    </lineage>
</organism>